<dbReference type="STRING" id="1123404.SAMN02745784_01966"/>
<organism evidence="2 3">
    <name type="scientific">Tissierella praeacuta DSM 18095</name>
    <dbReference type="NCBI Taxonomy" id="1123404"/>
    <lineage>
        <taxon>Bacteria</taxon>
        <taxon>Bacillati</taxon>
        <taxon>Bacillota</taxon>
        <taxon>Tissierellia</taxon>
        <taxon>Tissierellales</taxon>
        <taxon>Tissierellaceae</taxon>
        <taxon>Tissierella</taxon>
    </lineage>
</organism>
<reference evidence="3" key="1">
    <citation type="submission" date="2016-11" db="EMBL/GenBank/DDBJ databases">
        <authorList>
            <person name="Varghese N."/>
            <person name="Submissions S."/>
        </authorList>
    </citation>
    <scope>NUCLEOTIDE SEQUENCE [LARGE SCALE GENOMIC DNA]</scope>
    <source>
        <strain evidence="3">DSM 18095</strain>
    </source>
</reference>
<dbReference type="PANTHER" id="PTHR43236:SF1">
    <property type="entry name" value="BLL7220 PROTEIN"/>
    <property type="match status" value="1"/>
</dbReference>
<evidence type="ECO:0000313" key="2">
    <source>
        <dbReference type="EMBL" id="SHE84228.1"/>
    </source>
</evidence>
<proteinExistence type="predicted"/>
<evidence type="ECO:0000313" key="3">
    <source>
        <dbReference type="Proteomes" id="UP000184114"/>
    </source>
</evidence>
<dbReference type="InterPro" id="IPR052345">
    <property type="entry name" value="Rad_response_metalloprotease"/>
</dbReference>
<name>A0A1M4WSP3_9FIRM</name>
<sequence length="156" mass="18572">MCQDIIEIKDGLLELYNTRNPFELCRCLDIKIIETNLGNNILGFFQRIMEEEIIYLNNNIDNYNEKKYVCFHELGHVVCHPELSICFLEKTLYITDRYENQADIFAAYFLIPDDDKIDICEIENMTTKQLSSYFKVPERLIELRFEQRCLEPIKAL</sequence>
<dbReference type="InterPro" id="IPR010359">
    <property type="entry name" value="IrrE_HExxH"/>
</dbReference>
<dbReference type="Proteomes" id="UP000184114">
    <property type="component" value="Unassembled WGS sequence"/>
</dbReference>
<dbReference type="RefSeq" id="WP_072975917.1">
    <property type="nucleotide sequence ID" value="NZ_FQTY01000008.1"/>
</dbReference>
<accession>A0A1M4WSP3</accession>
<keyword evidence="3" id="KW-1185">Reference proteome</keyword>
<feature type="domain" description="IrrE N-terminal-like" evidence="1">
    <location>
        <begin position="25"/>
        <end position="145"/>
    </location>
</feature>
<evidence type="ECO:0000259" key="1">
    <source>
        <dbReference type="Pfam" id="PF06114"/>
    </source>
</evidence>
<dbReference type="PANTHER" id="PTHR43236">
    <property type="entry name" value="ANTITOXIN HIGA1"/>
    <property type="match status" value="1"/>
</dbReference>
<dbReference type="Pfam" id="PF06114">
    <property type="entry name" value="Peptidase_M78"/>
    <property type="match status" value="1"/>
</dbReference>
<gene>
    <name evidence="2" type="ORF">SAMN02745784_01966</name>
</gene>
<dbReference type="EMBL" id="FQTY01000008">
    <property type="protein sequence ID" value="SHE84228.1"/>
    <property type="molecule type" value="Genomic_DNA"/>
</dbReference>
<dbReference type="AlphaFoldDB" id="A0A1M4WSP3"/>
<dbReference type="Gene3D" id="1.10.10.2910">
    <property type="match status" value="1"/>
</dbReference>
<protein>
    <recommendedName>
        <fullName evidence="1">IrrE N-terminal-like domain-containing protein</fullName>
    </recommendedName>
</protein>
<dbReference type="GeneID" id="90994511"/>